<evidence type="ECO:0000256" key="2">
    <source>
        <dbReference type="ARBA" id="ARBA00009388"/>
    </source>
</evidence>
<comment type="caution">
    <text evidence="16">The sequence shown here is derived from an EMBL/GenBank/DDBJ whole genome shotgun (WGS) entry which is preliminary data.</text>
</comment>
<dbReference type="InterPro" id="IPR001570">
    <property type="entry name" value="Peptidase_M4_C_domain"/>
</dbReference>
<feature type="domain" description="Peptidase M4" evidence="12">
    <location>
        <begin position="253"/>
        <end position="407"/>
    </location>
</feature>
<name>A0ABP9JS83_9ACTN</name>
<evidence type="ECO:0000256" key="7">
    <source>
        <dbReference type="ARBA" id="ARBA00022833"/>
    </source>
</evidence>
<dbReference type="InterPro" id="IPR025711">
    <property type="entry name" value="PepSY"/>
</dbReference>
<dbReference type="InterPro" id="IPR027268">
    <property type="entry name" value="Peptidase_M4/M1_CTD_sf"/>
</dbReference>
<keyword evidence="3 10" id="KW-0645">Protease</keyword>
<dbReference type="Proteomes" id="UP001500124">
    <property type="component" value="Unassembled WGS sequence"/>
</dbReference>
<keyword evidence="17" id="KW-1185">Reference proteome</keyword>
<feature type="domain" description="PepSY" evidence="14">
    <location>
        <begin position="136"/>
        <end position="200"/>
    </location>
</feature>
<evidence type="ECO:0000256" key="8">
    <source>
        <dbReference type="ARBA" id="ARBA00023049"/>
    </source>
</evidence>
<evidence type="ECO:0000256" key="6">
    <source>
        <dbReference type="ARBA" id="ARBA00022801"/>
    </source>
</evidence>
<keyword evidence="10" id="KW-0964">Secreted</keyword>
<evidence type="ECO:0000256" key="5">
    <source>
        <dbReference type="ARBA" id="ARBA00022729"/>
    </source>
</evidence>
<feature type="domain" description="Peptidase M4 C-terminal" evidence="13">
    <location>
        <begin position="426"/>
        <end position="594"/>
    </location>
</feature>
<evidence type="ECO:0000256" key="10">
    <source>
        <dbReference type="RuleBase" id="RU366073"/>
    </source>
</evidence>
<evidence type="ECO:0000256" key="3">
    <source>
        <dbReference type="ARBA" id="ARBA00022670"/>
    </source>
</evidence>
<dbReference type="SUPFAM" id="SSF55486">
    <property type="entry name" value="Metalloproteases ('zincins'), catalytic domain"/>
    <property type="match status" value="1"/>
</dbReference>
<dbReference type="Gene3D" id="3.10.450.490">
    <property type="match status" value="1"/>
</dbReference>
<evidence type="ECO:0000259" key="15">
    <source>
        <dbReference type="Pfam" id="PF07504"/>
    </source>
</evidence>
<keyword evidence="7 10" id="KW-0862">Zinc</keyword>
<dbReference type="Pfam" id="PF07504">
    <property type="entry name" value="FTP"/>
    <property type="match status" value="1"/>
</dbReference>
<dbReference type="PRINTS" id="PR00730">
    <property type="entry name" value="THERMOLYSIN"/>
</dbReference>
<dbReference type="InterPro" id="IPR011096">
    <property type="entry name" value="FTP_domain"/>
</dbReference>
<dbReference type="Pfam" id="PF03413">
    <property type="entry name" value="PepSY"/>
    <property type="match status" value="1"/>
</dbReference>
<feature type="domain" description="FTP" evidence="15">
    <location>
        <begin position="74"/>
        <end position="119"/>
    </location>
</feature>
<evidence type="ECO:0000256" key="4">
    <source>
        <dbReference type="ARBA" id="ARBA00022723"/>
    </source>
</evidence>
<dbReference type="InterPro" id="IPR050728">
    <property type="entry name" value="Zinc_Metalloprotease_M4"/>
</dbReference>
<evidence type="ECO:0000313" key="17">
    <source>
        <dbReference type="Proteomes" id="UP001500124"/>
    </source>
</evidence>
<comment type="subcellular location">
    <subcellularLocation>
        <location evidence="10">Secreted</location>
    </subcellularLocation>
</comment>
<feature type="chain" id="PRO_5044990662" description="Neutral metalloproteinase" evidence="10">
    <location>
        <begin position="31"/>
        <end position="599"/>
    </location>
</feature>
<keyword evidence="4" id="KW-0479">Metal-binding</keyword>
<dbReference type="InterPro" id="IPR013856">
    <property type="entry name" value="Peptidase_M4_domain"/>
</dbReference>
<evidence type="ECO:0000256" key="11">
    <source>
        <dbReference type="SAM" id="MobiDB-lite"/>
    </source>
</evidence>
<dbReference type="EC" id="3.4.24.-" evidence="10"/>
<sequence length="599" mass="61282">MRGAPIRTSVAVVMAATTLWGASALSSASAAPGRPAQAAGTLASRHASAAVVAAAEAAAHAHEAATGVSEDDVLKATDALEDAGGRKHVRFQRTHDGLAVLGADLIIHLDARNQYLGVTRATDRAISVSTTTPNKSAADARATAADAAGGTAGKAELVVSALADKAPVLAYRIRVTGKATSNDTGVRDVVVDAATGKVLSNAPVADAFLAPSTLAKLNKEAQAPASPPLATGAPLAGGGKPQPAAAGAGTDISGNSLYSGTVTLTASPYTDGQGTKWNILRDPSRANTEVRDANGQQAKKFSDGQLIGTTGTTIGNGSTSNRTTVAVDAMYGITKTLDFYKNTFGRDGIGGNGGGAYGMVHWGSKVGNAFWSPDCGCMEYGDGDGSTFKNPLVVLDVTGHELTHGVVDATANLQPTRIDSRGNQFGEPGALNESLADIFGTGMEFATNNSKNPPNYLLGEKLGLAQGFLRRLDQPSLDKLEGTVDYWSSKAYDTEVHAGSGISSHAFYLLAEGSGKKTIGDVAYNSATYDGAAVTGIGRAKALNIFYTALTSYMVSTTDFHGARTATLNAAKDLYGSGSTEYQTVNRAWAAVNVTAANG</sequence>
<feature type="region of interest" description="Disordered" evidence="11">
    <location>
        <begin position="272"/>
        <end position="296"/>
    </location>
</feature>
<reference evidence="17" key="1">
    <citation type="journal article" date="2019" name="Int. J. Syst. Evol. Microbiol.">
        <title>The Global Catalogue of Microorganisms (GCM) 10K type strain sequencing project: providing services to taxonomists for standard genome sequencing and annotation.</title>
        <authorList>
            <consortium name="The Broad Institute Genomics Platform"/>
            <consortium name="The Broad Institute Genome Sequencing Center for Infectious Disease"/>
            <person name="Wu L."/>
            <person name="Ma J."/>
        </authorList>
    </citation>
    <scope>NUCLEOTIDE SEQUENCE [LARGE SCALE GENOMIC DNA]</scope>
    <source>
        <strain evidence="17">JCM 18410</strain>
    </source>
</reference>
<dbReference type="EMBL" id="BAABKC010000002">
    <property type="protein sequence ID" value="GAA5041249.1"/>
    <property type="molecule type" value="Genomic_DNA"/>
</dbReference>
<evidence type="ECO:0000256" key="1">
    <source>
        <dbReference type="ARBA" id="ARBA00001947"/>
    </source>
</evidence>
<accession>A0ABP9JS83</accession>
<dbReference type="Gene3D" id="3.10.170.10">
    <property type="match status" value="1"/>
</dbReference>
<feature type="compositionally biased region" description="Basic and acidic residues" evidence="11">
    <location>
        <begin position="282"/>
        <end position="292"/>
    </location>
</feature>
<keyword evidence="8 10" id="KW-0482">Metalloprotease</keyword>
<protein>
    <recommendedName>
        <fullName evidence="10">Neutral metalloproteinase</fullName>
        <ecNumber evidence="10">3.4.24.-</ecNumber>
    </recommendedName>
</protein>
<dbReference type="PANTHER" id="PTHR33794:SF1">
    <property type="entry name" value="BACILLOLYSIN"/>
    <property type="match status" value="1"/>
</dbReference>
<comment type="function">
    <text evidence="10">Extracellular zinc metalloprotease.</text>
</comment>
<proteinExistence type="inferred from homology"/>
<dbReference type="Pfam" id="PF01447">
    <property type="entry name" value="Peptidase_M4"/>
    <property type="match status" value="1"/>
</dbReference>
<comment type="similarity">
    <text evidence="2 10">Belongs to the peptidase M4 family.</text>
</comment>
<keyword evidence="6 10" id="KW-0378">Hydrolase</keyword>
<comment type="cofactor">
    <cofactor evidence="1 10">
        <name>Zn(2+)</name>
        <dbReference type="ChEBI" id="CHEBI:29105"/>
    </cofactor>
</comment>
<dbReference type="CDD" id="cd09597">
    <property type="entry name" value="M4_TLP"/>
    <property type="match status" value="1"/>
</dbReference>
<dbReference type="Gene3D" id="1.10.390.10">
    <property type="entry name" value="Neutral Protease Domain 2"/>
    <property type="match status" value="1"/>
</dbReference>
<keyword evidence="9" id="KW-0865">Zymogen</keyword>
<evidence type="ECO:0000313" key="16">
    <source>
        <dbReference type="EMBL" id="GAA5041249.1"/>
    </source>
</evidence>
<feature type="signal peptide" evidence="10">
    <location>
        <begin position="1"/>
        <end position="30"/>
    </location>
</feature>
<evidence type="ECO:0000259" key="12">
    <source>
        <dbReference type="Pfam" id="PF01447"/>
    </source>
</evidence>
<organism evidence="16 17">
    <name type="scientific">Streptomyces similanensis</name>
    <dbReference type="NCBI Taxonomy" id="1274988"/>
    <lineage>
        <taxon>Bacteria</taxon>
        <taxon>Bacillati</taxon>
        <taxon>Actinomycetota</taxon>
        <taxon>Actinomycetes</taxon>
        <taxon>Kitasatosporales</taxon>
        <taxon>Streptomycetaceae</taxon>
        <taxon>Streptomyces</taxon>
    </lineage>
</organism>
<dbReference type="PANTHER" id="PTHR33794">
    <property type="entry name" value="BACILLOLYSIN"/>
    <property type="match status" value="1"/>
</dbReference>
<gene>
    <name evidence="16" type="ORF">GCM10023336_01190</name>
</gene>
<dbReference type="InterPro" id="IPR023612">
    <property type="entry name" value="Peptidase_M4"/>
</dbReference>
<dbReference type="Pfam" id="PF02868">
    <property type="entry name" value="Peptidase_M4_C"/>
    <property type="match status" value="1"/>
</dbReference>
<keyword evidence="5 10" id="KW-0732">Signal</keyword>
<evidence type="ECO:0000256" key="9">
    <source>
        <dbReference type="ARBA" id="ARBA00023145"/>
    </source>
</evidence>
<evidence type="ECO:0000259" key="13">
    <source>
        <dbReference type="Pfam" id="PF02868"/>
    </source>
</evidence>
<feature type="region of interest" description="Disordered" evidence="11">
    <location>
        <begin position="219"/>
        <end position="248"/>
    </location>
</feature>
<evidence type="ECO:0000259" key="14">
    <source>
        <dbReference type="Pfam" id="PF03413"/>
    </source>
</evidence>